<dbReference type="InterPro" id="IPR005025">
    <property type="entry name" value="FMN_Rdtase-like_dom"/>
</dbReference>
<dbReference type="InterPro" id="IPR029039">
    <property type="entry name" value="Flavoprotein-like_sf"/>
</dbReference>
<dbReference type="PANTHER" id="PTHR43278:SF2">
    <property type="entry name" value="IRON-SULFUR FLAVOPROTEIN"/>
    <property type="match status" value="1"/>
</dbReference>
<dbReference type="AlphaFoldDB" id="A0A4R2LJ12"/>
<reference evidence="4 5" key="1">
    <citation type="submission" date="2019-03" db="EMBL/GenBank/DDBJ databases">
        <title>Genomic Encyclopedia of Type Strains, Phase IV (KMG-IV): sequencing the most valuable type-strain genomes for metagenomic binning, comparative biology and taxonomic classification.</title>
        <authorList>
            <person name="Goeker M."/>
        </authorList>
    </citation>
    <scope>NUCLEOTIDE SEQUENCE [LARGE SCALE GENOMIC DNA]</scope>
    <source>
        <strain evidence="4 5">DSM 102940</strain>
    </source>
</reference>
<evidence type="ECO:0000256" key="2">
    <source>
        <dbReference type="ARBA" id="ARBA00022643"/>
    </source>
</evidence>
<dbReference type="Proteomes" id="UP000294919">
    <property type="component" value="Unassembled WGS sequence"/>
</dbReference>
<organism evidence="4 5">
    <name type="scientific">Marinisporobacter balticus</name>
    <dbReference type="NCBI Taxonomy" id="2018667"/>
    <lineage>
        <taxon>Bacteria</taxon>
        <taxon>Bacillati</taxon>
        <taxon>Bacillota</taxon>
        <taxon>Clostridia</taxon>
        <taxon>Peptostreptococcales</taxon>
        <taxon>Thermotaleaceae</taxon>
        <taxon>Marinisporobacter</taxon>
    </lineage>
</organism>
<dbReference type="SUPFAM" id="SSF52218">
    <property type="entry name" value="Flavoproteins"/>
    <property type="match status" value="1"/>
</dbReference>
<name>A0A4R2LJ12_9FIRM</name>
<dbReference type="RefSeq" id="WP_132242160.1">
    <property type="nucleotide sequence ID" value="NZ_SLWV01000002.1"/>
</dbReference>
<comment type="caution">
    <text evidence="4">The sequence shown here is derived from an EMBL/GenBank/DDBJ whole genome shotgun (WGS) entry which is preliminary data.</text>
</comment>
<feature type="domain" description="NADPH-dependent FMN reductase-like" evidence="3">
    <location>
        <begin position="1"/>
        <end position="132"/>
    </location>
</feature>
<keyword evidence="2" id="KW-0288">FMN</keyword>
<evidence type="ECO:0000313" key="5">
    <source>
        <dbReference type="Proteomes" id="UP000294919"/>
    </source>
</evidence>
<protein>
    <submittedName>
        <fullName evidence="4">NADPH-dependent FMN reductase</fullName>
    </submittedName>
</protein>
<dbReference type="Pfam" id="PF03358">
    <property type="entry name" value="FMN_red"/>
    <property type="match status" value="1"/>
</dbReference>
<dbReference type="OrthoDB" id="9805976at2"/>
<evidence type="ECO:0000313" key="4">
    <source>
        <dbReference type="EMBL" id="TCO79345.1"/>
    </source>
</evidence>
<dbReference type="EMBL" id="SLWV01000002">
    <property type="protein sequence ID" value="TCO79345.1"/>
    <property type="molecule type" value="Genomic_DNA"/>
</dbReference>
<dbReference type="InterPro" id="IPR051796">
    <property type="entry name" value="ISF_SsuE-like"/>
</dbReference>
<sequence>MKALAILGSPREKMNTDILLNSVIQGLEQNQVEVEKIELSKANIAHCIACNVCSKEGSCFMNDDMYKMYGKFDQADIVVVASPLYFNSVTSITKTMIDRCQMFWSSKYVLNKPSIDRYKKRNGMFICTAGGDQKENNFIGATRVMDLFFKAINTQYNYNLLVDHTDKLFVGNRVDILERALKMAGALTNF</sequence>
<dbReference type="Gene3D" id="3.40.50.360">
    <property type="match status" value="1"/>
</dbReference>
<dbReference type="PANTHER" id="PTHR43278">
    <property type="entry name" value="NAD(P)H-DEPENDENT FMN-CONTAINING OXIDOREDUCTASE YWQN-RELATED"/>
    <property type="match status" value="1"/>
</dbReference>
<evidence type="ECO:0000259" key="3">
    <source>
        <dbReference type="Pfam" id="PF03358"/>
    </source>
</evidence>
<dbReference type="GO" id="GO:0016491">
    <property type="term" value="F:oxidoreductase activity"/>
    <property type="evidence" value="ECO:0007669"/>
    <property type="project" value="InterPro"/>
</dbReference>
<keyword evidence="1" id="KW-0285">Flavoprotein</keyword>
<gene>
    <name evidence="4" type="ORF">EV214_10263</name>
</gene>
<proteinExistence type="predicted"/>
<evidence type="ECO:0000256" key="1">
    <source>
        <dbReference type="ARBA" id="ARBA00022630"/>
    </source>
</evidence>
<accession>A0A4R2LJ12</accession>
<keyword evidence="5" id="KW-1185">Reference proteome</keyword>